<evidence type="ECO:0000313" key="1">
    <source>
        <dbReference type="EMBL" id="KAA2223020.1"/>
    </source>
</evidence>
<protein>
    <submittedName>
        <fullName evidence="1">Uncharacterized protein</fullName>
    </submittedName>
</protein>
<dbReference type="EMBL" id="VUNZ01000001">
    <property type="protein sequence ID" value="KAA2223020.1"/>
    <property type="molecule type" value="Genomic_DNA"/>
</dbReference>
<name>A0A5B2U9E2_9FLAO</name>
<dbReference type="AlphaFoldDB" id="A0A5B2U9E2"/>
<dbReference type="RefSeq" id="WP_149831984.1">
    <property type="nucleotide sequence ID" value="NZ_VUNZ01000001.1"/>
</dbReference>
<comment type="caution">
    <text evidence="1">The sequence shown here is derived from an EMBL/GenBank/DDBJ whole genome shotgun (WGS) entry which is preliminary data.</text>
</comment>
<accession>A0A5B2U9E2</accession>
<gene>
    <name evidence="1" type="ORF">FW780_02110</name>
</gene>
<proteinExistence type="predicted"/>
<reference evidence="1 2" key="1">
    <citation type="journal article" date="2015" name="Int. J. Syst. Evol. Microbiol.">
        <title>Chryseobacterium sediminis sp. nov., isolated from a river sediment.</title>
        <authorList>
            <person name="Kampfer P."/>
            <person name="Busse H.J."/>
            <person name="McInroy J.A."/>
            <person name="Glaeser S.P."/>
        </authorList>
    </citation>
    <scope>NUCLEOTIDE SEQUENCE [LARGE SCALE GENOMIC DNA]</scope>
    <source>
        <strain evidence="1 2">IMT-174</strain>
    </source>
</reference>
<organism evidence="1 2">
    <name type="scientific">Chryseobacterium sediminis</name>
    <dbReference type="NCBI Taxonomy" id="1679494"/>
    <lineage>
        <taxon>Bacteria</taxon>
        <taxon>Pseudomonadati</taxon>
        <taxon>Bacteroidota</taxon>
        <taxon>Flavobacteriia</taxon>
        <taxon>Flavobacteriales</taxon>
        <taxon>Weeksellaceae</taxon>
        <taxon>Chryseobacterium group</taxon>
        <taxon>Chryseobacterium</taxon>
    </lineage>
</organism>
<sequence>MEETEINDIQERIMVQTSLINYLANRMDNLANSLDMMVHRGNGNFVMEEQVKATRDWLNAVDMQLTKVCNEMVEFADAWDQIDEDEKFIEPQIQFINSKKHEEL</sequence>
<evidence type="ECO:0000313" key="2">
    <source>
        <dbReference type="Proteomes" id="UP000323082"/>
    </source>
</evidence>
<dbReference type="Proteomes" id="UP000323082">
    <property type="component" value="Unassembled WGS sequence"/>
</dbReference>